<dbReference type="PANTHER" id="PTHR30438">
    <property type="entry name" value="36 KDA ANTIGEN-RELATED"/>
    <property type="match status" value="1"/>
</dbReference>
<protein>
    <submittedName>
        <fullName evidence="2">HlyD family efflux transporter periplasmic adaptor subunit</fullName>
    </submittedName>
</protein>
<accession>A0A8J7JDS3</accession>
<dbReference type="FunFam" id="2.40.50.100:FF:000077">
    <property type="entry name" value="Glycoside hydrolase family 43"/>
    <property type="match status" value="1"/>
</dbReference>
<dbReference type="EMBL" id="JAEMHM010000009">
    <property type="protein sequence ID" value="MBJ6725466.1"/>
    <property type="molecule type" value="Genomic_DNA"/>
</dbReference>
<dbReference type="SUPFAM" id="SSF111369">
    <property type="entry name" value="HlyD-like secretion proteins"/>
    <property type="match status" value="1"/>
</dbReference>
<dbReference type="Gene3D" id="2.40.30.170">
    <property type="match status" value="1"/>
</dbReference>
<dbReference type="GO" id="GO:0019898">
    <property type="term" value="C:extrinsic component of membrane"/>
    <property type="evidence" value="ECO:0007669"/>
    <property type="project" value="InterPro"/>
</dbReference>
<dbReference type="Gene3D" id="6.10.140.1990">
    <property type="match status" value="1"/>
</dbReference>
<reference evidence="2" key="1">
    <citation type="submission" date="2020-12" db="EMBL/GenBank/DDBJ databases">
        <title>Geomonas sp. Red875, isolated from river sediment.</title>
        <authorList>
            <person name="Xu Z."/>
            <person name="Zhang Z."/>
            <person name="Masuda Y."/>
            <person name="Itoh H."/>
            <person name="Senoo K."/>
        </authorList>
    </citation>
    <scope>NUCLEOTIDE SEQUENCE</scope>
    <source>
        <strain evidence="2">Red875</strain>
    </source>
</reference>
<dbReference type="AlphaFoldDB" id="A0A8J7JDS3"/>
<dbReference type="PANTHER" id="PTHR30438:SF2">
    <property type="entry name" value="MEMBRANE PROTEIN"/>
    <property type="match status" value="1"/>
</dbReference>
<dbReference type="GO" id="GO:0005886">
    <property type="term" value="C:plasma membrane"/>
    <property type="evidence" value="ECO:0007669"/>
    <property type="project" value="TreeGrafter"/>
</dbReference>
<keyword evidence="3" id="KW-1185">Reference proteome</keyword>
<dbReference type="GO" id="GO:1990195">
    <property type="term" value="C:macrolide transmembrane transporter complex"/>
    <property type="evidence" value="ECO:0007669"/>
    <property type="project" value="InterPro"/>
</dbReference>
<dbReference type="Gene3D" id="2.40.50.100">
    <property type="match status" value="1"/>
</dbReference>
<gene>
    <name evidence="2" type="ORF">JFN93_12165</name>
</gene>
<name>A0A8J7JDS3_9BACT</name>
<keyword evidence="1" id="KW-0175">Coiled coil</keyword>
<evidence type="ECO:0000256" key="1">
    <source>
        <dbReference type="SAM" id="Coils"/>
    </source>
</evidence>
<comment type="caution">
    <text evidence="2">The sequence shown here is derived from an EMBL/GenBank/DDBJ whole genome shotgun (WGS) entry which is preliminary data.</text>
</comment>
<organism evidence="2 3">
    <name type="scientific">Geomesophilobacter sediminis</name>
    <dbReference type="NCBI Taxonomy" id="2798584"/>
    <lineage>
        <taxon>Bacteria</taxon>
        <taxon>Pseudomonadati</taxon>
        <taxon>Thermodesulfobacteriota</taxon>
        <taxon>Desulfuromonadia</taxon>
        <taxon>Geobacterales</taxon>
        <taxon>Geobacteraceae</taxon>
        <taxon>Geomesophilobacter</taxon>
    </lineage>
</organism>
<dbReference type="RefSeq" id="WP_199384357.1">
    <property type="nucleotide sequence ID" value="NZ_JAEMHM010000009.1"/>
</dbReference>
<feature type="coiled-coil region" evidence="1">
    <location>
        <begin position="82"/>
        <end position="109"/>
    </location>
</feature>
<dbReference type="GO" id="GO:1990961">
    <property type="term" value="P:xenobiotic detoxification by transmembrane export across the plasma membrane"/>
    <property type="evidence" value="ECO:0007669"/>
    <property type="project" value="InterPro"/>
</dbReference>
<dbReference type="InterPro" id="IPR030190">
    <property type="entry name" value="MacA_alpha-hairpin_sf"/>
</dbReference>
<evidence type="ECO:0000313" key="2">
    <source>
        <dbReference type="EMBL" id="MBJ6725466.1"/>
    </source>
</evidence>
<evidence type="ECO:0000313" key="3">
    <source>
        <dbReference type="Proteomes" id="UP000636888"/>
    </source>
</evidence>
<dbReference type="Proteomes" id="UP000636888">
    <property type="component" value="Unassembled WGS sequence"/>
</dbReference>
<proteinExistence type="predicted"/>
<sequence>MTTQRRKAVIAVAAVIVIGIAGTIAWEKYAGRGDGNGLVSGNGRIEATEIEVAAKSPGRVREIVAKEGDFVAAGQIVASMDTETMEAHLRQAQAQLRLARQAVATAESQLAQRVSEKRAVLALVRQREAEQVNARQHAARSAALAEKGAMTRQAADDDATRVAGVAAAVSAARAQVAAAEASVTTAKSQIAGAKAEVEAAQAVVAGIEADLRDSSLKAPRSGRVQYRVAQPGEVVGAGGRVLSLVDLTDVYMTFFLPTSAAGRVPLGSEVRLILDAAPGYVIPAQVSFVADVAQFTPKTVETASEREKLMFRVRAHIPADLLQKHITRVKTGLPGVAYVKLDPAVPWPARLQVRIPQ</sequence>